<gene>
    <name evidence="14" type="ORF">METZ01_LOCUS253646</name>
</gene>
<dbReference type="GO" id="GO:0043138">
    <property type="term" value="F:3'-5' DNA helicase activity"/>
    <property type="evidence" value="ECO:0007669"/>
    <property type="project" value="UniProtKB-EC"/>
</dbReference>
<evidence type="ECO:0000256" key="11">
    <source>
        <dbReference type="ARBA" id="ARBA00034808"/>
    </source>
</evidence>
<dbReference type="CDD" id="cd17929">
    <property type="entry name" value="DEXHc_priA"/>
    <property type="match status" value="1"/>
</dbReference>
<evidence type="ECO:0000256" key="10">
    <source>
        <dbReference type="ARBA" id="ARBA00023235"/>
    </source>
</evidence>
<keyword evidence="6" id="KW-0347">Helicase</keyword>
<dbReference type="GO" id="GO:0005524">
    <property type="term" value="F:ATP binding"/>
    <property type="evidence" value="ECO:0007669"/>
    <property type="project" value="UniProtKB-KW"/>
</dbReference>
<reference evidence="14" key="1">
    <citation type="submission" date="2018-05" db="EMBL/GenBank/DDBJ databases">
        <authorList>
            <person name="Lanie J.A."/>
            <person name="Ng W.-L."/>
            <person name="Kazmierczak K.M."/>
            <person name="Andrzejewski T.M."/>
            <person name="Davidsen T.M."/>
            <person name="Wayne K.J."/>
            <person name="Tettelin H."/>
            <person name="Glass J.I."/>
            <person name="Rusch D."/>
            <person name="Podicherti R."/>
            <person name="Tsui H.-C.T."/>
            <person name="Winkler M.E."/>
        </authorList>
    </citation>
    <scope>NUCLEOTIDE SEQUENCE</scope>
</reference>
<dbReference type="NCBIfam" id="TIGR00595">
    <property type="entry name" value="priA"/>
    <property type="match status" value="1"/>
</dbReference>
<dbReference type="GO" id="GO:0006270">
    <property type="term" value="P:DNA replication initiation"/>
    <property type="evidence" value="ECO:0007669"/>
    <property type="project" value="TreeGrafter"/>
</dbReference>
<dbReference type="EMBL" id="UINC01068282">
    <property type="protein sequence ID" value="SVC00792.1"/>
    <property type="molecule type" value="Genomic_DNA"/>
</dbReference>
<dbReference type="Pfam" id="PF00271">
    <property type="entry name" value="Helicase_C"/>
    <property type="match status" value="1"/>
</dbReference>
<evidence type="ECO:0000256" key="3">
    <source>
        <dbReference type="ARBA" id="ARBA00022723"/>
    </source>
</evidence>
<dbReference type="AlphaFoldDB" id="A0A382INE8"/>
<evidence type="ECO:0000259" key="13">
    <source>
        <dbReference type="PROSITE" id="PS51192"/>
    </source>
</evidence>
<dbReference type="GO" id="GO:0016787">
    <property type="term" value="F:hydrolase activity"/>
    <property type="evidence" value="ECO:0007669"/>
    <property type="project" value="UniProtKB-KW"/>
</dbReference>
<evidence type="ECO:0000256" key="4">
    <source>
        <dbReference type="ARBA" id="ARBA00022741"/>
    </source>
</evidence>
<dbReference type="GO" id="GO:0006302">
    <property type="term" value="P:double-strand break repair"/>
    <property type="evidence" value="ECO:0007669"/>
    <property type="project" value="InterPro"/>
</dbReference>
<dbReference type="PANTHER" id="PTHR30580:SF0">
    <property type="entry name" value="PRIMOSOMAL PROTEIN N"/>
    <property type="match status" value="1"/>
</dbReference>
<evidence type="ECO:0000256" key="6">
    <source>
        <dbReference type="ARBA" id="ARBA00022806"/>
    </source>
</evidence>
<feature type="domain" description="Helicase ATP-binding" evidence="13">
    <location>
        <begin position="20"/>
        <end position="187"/>
    </location>
</feature>
<keyword evidence="5" id="KW-0378">Hydrolase</keyword>
<sequence length="441" mass="49615">ADPLTPTSEQSKVLDTIEASIEKSVFSPILLYGVTGSGKTLVYIRAIEKTLDTGRGAIVLVPELALTPQTVRQFRAHFGDLVAVLHSGLSAGERYDSWRRIKEGRIRIVVGARSAVFAPVANLGLIVVDEEHETSYKQFEDPPLYHARDVAVVRAQFANGVALMGSATPSLETFTNAQNGKFICCTLTERVDQRPMPKVRVTDMREEHEEGNWSIFSRDLTEKIKDRLEKQEQIILFLNRRGFSTFIQCFDCGYTVSCPHCSVTLTYHADSLLLRCHYCDHRISAPDECPKCHSASVRFKGTGTQRVEDELKHLFPDARIARMDMDTTTRKDAHRDIFQRVLNREADILLGTQMVTKGFDFPHVTLVGVISADTTLNLPDFRASERTFQLLTQVAGRTGRGQLGGEVIIQTYSLNHHSILNAKAHDYNTFYVQEISERREL</sequence>
<dbReference type="GO" id="GO:0003677">
    <property type="term" value="F:DNA binding"/>
    <property type="evidence" value="ECO:0007669"/>
    <property type="project" value="UniProtKB-KW"/>
</dbReference>
<organism evidence="14">
    <name type="scientific">marine metagenome</name>
    <dbReference type="NCBI Taxonomy" id="408172"/>
    <lineage>
        <taxon>unclassified sequences</taxon>
        <taxon>metagenomes</taxon>
        <taxon>ecological metagenomes</taxon>
    </lineage>
</organism>
<dbReference type="InterPro" id="IPR005259">
    <property type="entry name" value="PriA"/>
</dbReference>
<dbReference type="Gene3D" id="3.40.50.300">
    <property type="entry name" value="P-loop containing nucleotide triphosphate hydrolases"/>
    <property type="match status" value="2"/>
</dbReference>
<keyword evidence="8" id="KW-0067">ATP-binding</keyword>
<dbReference type="GO" id="GO:0046872">
    <property type="term" value="F:metal ion binding"/>
    <property type="evidence" value="ECO:0007669"/>
    <property type="project" value="UniProtKB-KW"/>
</dbReference>
<comment type="catalytic activity">
    <reaction evidence="12">
        <text>ATP + H2O = ADP + phosphate + H(+)</text>
        <dbReference type="Rhea" id="RHEA:13065"/>
        <dbReference type="ChEBI" id="CHEBI:15377"/>
        <dbReference type="ChEBI" id="CHEBI:15378"/>
        <dbReference type="ChEBI" id="CHEBI:30616"/>
        <dbReference type="ChEBI" id="CHEBI:43474"/>
        <dbReference type="ChEBI" id="CHEBI:456216"/>
        <dbReference type="EC" id="5.6.2.4"/>
    </reaction>
</comment>
<dbReference type="GO" id="GO:0006269">
    <property type="term" value="P:DNA replication, synthesis of primer"/>
    <property type="evidence" value="ECO:0007669"/>
    <property type="project" value="UniProtKB-KW"/>
</dbReference>
<evidence type="ECO:0000256" key="1">
    <source>
        <dbReference type="ARBA" id="ARBA00022515"/>
    </source>
</evidence>
<evidence type="ECO:0000256" key="2">
    <source>
        <dbReference type="ARBA" id="ARBA00022705"/>
    </source>
</evidence>
<accession>A0A382INE8</accession>
<feature type="non-terminal residue" evidence="14">
    <location>
        <position position="1"/>
    </location>
</feature>
<evidence type="ECO:0000256" key="7">
    <source>
        <dbReference type="ARBA" id="ARBA00022833"/>
    </source>
</evidence>
<dbReference type="SMART" id="SM00490">
    <property type="entry name" value="HELICc"/>
    <property type="match status" value="1"/>
</dbReference>
<dbReference type="InterPro" id="IPR040498">
    <property type="entry name" value="PriA_CRR"/>
</dbReference>
<name>A0A382INE8_9ZZZZ</name>
<dbReference type="EC" id="5.6.2.4" evidence="11"/>
<keyword evidence="2" id="KW-0235">DNA replication</keyword>
<keyword evidence="9" id="KW-0238">DNA-binding</keyword>
<dbReference type="PANTHER" id="PTHR30580">
    <property type="entry name" value="PRIMOSOMAL PROTEIN N"/>
    <property type="match status" value="1"/>
</dbReference>
<dbReference type="Pfam" id="PF18319">
    <property type="entry name" value="Zn_ribbon_PriA"/>
    <property type="match status" value="1"/>
</dbReference>
<proteinExistence type="predicted"/>
<evidence type="ECO:0000256" key="12">
    <source>
        <dbReference type="ARBA" id="ARBA00048988"/>
    </source>
</evidence>
<evidence type="ECO:0000256" key="9">
    <source>
        <dbReference type="ARBA" id="ARBA00023125"/>
    </source>
</evidence>
<dbReference type="FunFam" id="3.40.50.300:FF:000489">
    <property type="entry name" value="Primosome assembly protein PriA"/>
    <property type="match status" value="1"/>
</dbReference>
<dbReference type="InterPro" id="IPR014001">
    <property type="entry name" value="Helicase_ATP-bd"/>
</dbReference>
<protein>
    <recommendedName>
        <fullName evidence="11">DNA 3'-5' helicase</fullName>
        <ecNumber evidence="11">5.6.2.4</ecNumber>
    </recommendedName>
</protein>
<dbReference type="SMART" id="SM00487">
    <property type="entry name" value="DEXDc"/>
    <property type="match status" value="1"/>
</dbReference>
<dbReference type="InterPro" id="IPR001650">
    <property type="entry name" value="Helicase_C-like"/>
</dbReference>
<dbReference type="InterPro" id="IPR011545">
    <property type="entry name" value="DEAD/DEAH_box_helicase_dom"/>
</dbReference>
<keyword evidence="7" id="KW-0862">Zinc</keyword>
<dbReference type="GO" id="GO:1990077">
    <property type="term" value="C:primosome complex"/>
    <property type="evidence" value="ECO:0007669"/>
    <property type="project" value="UniProtKB-KW"/>
</dbReference>
<dbReference type="CDD" id="cd18804">
    <property type="entry name" value="SF2_C_priA"/>
    <property type="match status" value="1"/>
</dbReference>
<keyword evidence="4" id="KW-0547">Nucleotide-binding</keyword>
<dbReference type="PROSITE" id="PS51192">
    <property type="entry name" value="HELICASE_ATP_BIND_1"/>
    <property type="match status" value="1"/>
</dbReference>
<keyword evidence="1" id="KW-0639">Primosome</keyword>
<dbReference type="GO" id="GO:0006310">
    <property type="term" value="P:DNA recombination"/>
    <property type="evidence" value="ECO:0007669"/>
    <property type="project" value="InterPro"/>
</dbReference>
<keyword evidence="3" id="KW-0479">Metal-binding</keyword>
<dbReference type="InterPro" id="IPR027417">
    <property type="entry name" value="P-loop_NTPase"/>
</dbReference>
<evidence type="ECO:0000313" key="14">
    <source>
        <dbReference type="EMBL" id="SVC00792.1"/>
    </source>
</evidence>
<feature type="non-terminal residue" evidence="14">
    <location>
        <position position="441"/>
    </location>
</feature>
<dbReference type="SUPFAM" id="SSF52540">
    <property type="entry name" value="P-loop containing nucleoside triphosphate hydrolases"/>
    <property type="match status" value="2"/>
</dbReference>
<evidence type="ECO:0000256" key="8">
    <source>
        <dbReference type="ARBA" id="ARBA00022840"/>
    </source>
</evidence>
<keyword evidence="10" id="KW-0413">Isomerase</keyword>
<dbReference type="Pfam" id="PF00270">
    <property type="entry name" value="DEAD"/>
    <property type="match status" value="1"/>
</dbReference>
<evidence type="ECO:0000256" key="5">
    <source>
        <dbReference type="ARBA" id="ARBA00022801"/>
    </source>
</evidence>